<evidence type="ECO:0000313" key="2">
    <source>
        <dbReference type="EMBL" id="GBP83718.1"/>
    </source>
</evidence>
<organism evidence="2 3">
    <name type="scientific">Eumeta variegata</name>
    <name type="common">Bagworm moth</name>
    <name type="synonym">Eumeta japonica</name>
    <dbReference type="NCBI Taxonomy" id="151549"/>
    <lineage>
        <taxon>Eukaryota</taxon>
        <taxon>Metazoa</taxon>
        <taxon>Ecdysozoa</taxon>
        <taxon>Arthropoda</taxon>
        <taxon>Hexapoda</taxon>
        <taxon>Insecta</taxon>
        <taxon>Pterygota</taxon>
        <taxon>Neoptera</taxon>
        <taxon>Endopterygota</taxon>
        <taxon>Lepidoptera</taxon>
        <taxon>Glossata</taxon>
        <taxon>Ditrysia</taxon>
        <taxon>Tineoidea</taxon>
        <taxon>Psychidae</taxon>
        <taxon>Oiketicinae</taxon>
        <taxon>Eumeta</taxon>
    </lineage>
</organism>
<name>A0A4C1Z765_EUMVA</name>
<protein>
    <submittedName>
        <fullName evidence="2">Uncharacterized protein</fullName>
    </submittedName>
</protein>
<dbReference type="Proteomes" id="UP000299102">
    <property type="component" value="Unassembled WGS sequence"/>
</dbReference>
<reference evidence="2 3" key="1">
    <citation type="journal article" date="2019" name="Commun. Biol.">
        <title>The bagworm genome reveals a unique fibroin gene that provides high tensile strength.</title>
        <authorList>
            <person name="Kono N."/>
            <person name="Nakamura H."/>
            <person name="Ohtoshi R."/>
            <person name="Tomita M."/>
            <person name="Numata K."/>
            <person name="Arakawa K."/>
        </authorList>
    </citation>
    <scope>NUCLEOTIDE SEQUENCE [LARGE SCALE GENOMIC DNA]</scope>
</reference>
<keyword evidence="3" id="KW-1185">Reference proteome</keyword>
<proteinExistence type="predicted"/>
<accession>A0A4C1Z765</accession>
<feature type="compositionally biased region" description="Low complexity" evidence="1">
    <location>
        <begin position="11"/>
        <end position="26"/>
    </location>
</feature>
<evidence type="ECO:0000313" key="3">
    <source>
        <dbReference type="Proteomes" id="UP000299102"/>
    </source>
</evidence>
<dbReference type="EMBL" id="BGZK01001634">
    <property type="protein sequence ID" value="GBP83718.1"/>
    <property type="molecule type" value="Genomic_DNA"/>
</dbReference>
<sequence length="113" mass="11812">MVDSVSKLRTSSGSARCRASRCAGAAPGTGTDEAKAARNSTVGRYTPAVGSREHILTVAAAEVGGSPKLRSFRVLHEALEIPRSVATGVRPVFDTDLSKEKDLPIAPSFSSRT</sequence>
<evidence type="ECO:0000256" key="1">
    <source>
        <dbReference type="SAM" id="MobiDB-lite"/>
    </source>
</evidence>
<feature type="region of interest" description="Disordered" evidence="1">
    <location>
        <begin position="1"/>
        <end position="35"/>
    </location>
</feature>
<comment type="caution">
    <text evidence="2">The sequence shown here is derived from an EMBL/GenBank/DDBJ whole genome shotgun (WGS) entry which is preliminary data.</text>
</comment>
<dbReference type="AlphaFoldDB" id="A0A4C1Z765"/>
<gene>
    <name evidence="2" type="ORF">EVAR_61655_1</name>
</gene>